<dbReference type="EMBL" id="JXDI01000001">
    <property type="protein sequence ID" value="KAF2410511.1"/>
    <property type="molecule type" value="Genomic_DNA"/>
</dbReference>
<gene>
    <name evidence="2" type="ORF">PSAN_29430</name>
    <name evidence="3" type="ORF">SAMN04490179_2355</name>
</gene>
<sequence length="206" mass="21743">MKLHSHARGATIGAMNDFAALSRMLENLIRLGVIAAVQMTPPRVKVKTGELTTAWLPWLALRAGADREWDPPTLDEQVILFSPSGQLANGVVITGLPSDHIPANGNRAGLHRRTYADGAVIEYDSVAHHLNATLPDSGTTSLVSRGGINIIGPINHLGDYNQTGNQNVVGRVDVSEDVVAGGVSLVNHLTGGVKQGTDQSGRPLPT</sequence>
<evidence type="ECO:0000313" key="4">
    <source>
        <dbReference type="Proteomes" id="UP000182470"/>
    </source>
</evidence>
<dbReference type="InterPro" id="IPR006531">
    <property type="entry name" value="Gp5/Vgr_OB"/>
</dbReference>
<proteinExistence type="predicted"/>
<dbReference type="Pfam" id="PF04717">
    <property type="entry name" value="Phage_base_V"/>
    <property type="match status" value="1"/>
</dbReference>
<dbReference type="AlphaFoldDB" id="A0A1G9YDA6"/>
<organism evidence="3 4">
    <name type="scientific">Pseudomonas antarctica</name>
    <dbReference type="NCBI Taxonomy" id="219572"/>
    <lineage>
        <taxon>Bacteria</taxon>
        <taxon>Pseudomonadati</taxon>
        <taxon>Pseudomonadota</taxon>
        <taxon>Gammaproteobacteria</taxon>
        <taxon>Pseudomonadales</taxon>
        <taxon>Pseudomonadaceae</taxon>
        <taxon>Pseudomonas</taxon>
    </lineage>
</organism>
<dbReference type="EMBL" id="LT629704">
    <property type="protein sequence ID" value="SDN07142.1"/>
    <property type="molecule type" value="Genomic_DNA"/>
</dbReference>
<dbReference type="Gene3D" id="6.20.150.10">
    <property type="match status" value="1"/>
</dbReference>
<reference evidence="3 4" key="2">
    <citation type="submission" date="2016-10" db="EMBL/GenBank/DDBJ databases">
        <authorList>
            <person name="de Groot N.N."/>
        </authorList>
    </citation>
    <scope>NUCLEOTIDE SEQUENCE [LARGE SCALE GENOMIC DNA]</scope>
    <source>
        <strain evidence="3 4">BS2772</strain>
    </source>
</reference>
<dbReference type="Gene3D" id="2.40.50.230">
    <property type="entry name" value="Gp5 N-terminal domain"/>
    <property type="match status" value="1"/>
</dbReference>
<name>A0A1G9YDA6_9PSED</name>
<evidence type="ECO:0000259" key="1">
    <source>
        <dbReference type="Pfam" id="PF04717"/>
    </source>
</evidence>
<dbReference type="Proteomes" id="UP000748067">
    <property type="component" value="Unassembled WGS sequence"/>
</dbReference>
<dbReference type="InterPro" id="IPR037026">
    <property type="entry name" value="Vgr_OB-fold_dom_sf"/>
</dbReference>
<dbReference type="InterPro" id="IPR013046">
    <property type="entry name" value="GpV/Gp45"/>
</dbReference>
<feature type="domain" description="Gp5/Type VI secretion system Vgr protein OB-fold" evidence="1">
    <location>
        <begin position="31"/>
        <end position="96"/>
    </location>
</feature>
<protein>
    <submittedName>
        <fullName evidence="3">Phage baseplate assembly protein V</fullName>
    </submittedName>
    <submittedName>
        <fullName evidence="2">Phage-related baseplate assembly protein</fullName>
    </submittedName>
</protein>
<evidence type="ECO:0000313" key="5">
    <source>
        <dbReference type="Proteomes" id="UP000748067"/>
    </source>
</evidence>
<evidence type="ECO:0000313" key="2">
    <source>
        <dbReference type="EMBL" id="KAF2410511.1"/>
    </source>
</evidence>
<dbReference type="Proteomes" id="UP000182470">
    <property type="component" value="Chromosome I"/>
</dbReference>
<accession>A0A1G9YDA6</accession>
<keyword evidence="5" id="KW-1185">Reference proteome</keyword>
<evidence type="ECO:0000313" key="3">
    <source>
        <dbReference type="EMBL" id="SDN07142.1"/>
    </source>
</evidence>
<dbReference type="NCBIfam" id="TIGR01644">
    <property type="entry name" value="phage_P2_V"/>
    <property type="match status" value="1"/>
</dbReference>
<reference evidence="2 5" key="1">
    <citation type="submission" date="2015-01" db="EMBL/GenBank/DDBJ databases">
        <title>Genome Sequence of Pseudomonas antarctica CMS 35.</title>
        <authorList>
            <person name="Voget S."/>
            <person name="Chow J."/>
            <person name="Daniel R."/>
            <person name="Streit W."/>
        </authorList>
    </citation>
    <scope>NUCLEOTIDE SEQUENCE [LARGE SCALE GENOMIC DNA]</scope>
    <source>
        <strain evidence="2 5">CMS 35</strain>
    </source>
</reference>